<evidence type="ECO:0000313" key="2">
    <source>
        <dbReference type="EMBL" id="GFF93359.1"/>
    </source>
</evidence>
<gene>
    <name evidence="2" type="ORF">IFM53868_07159</name>
</gene>
<proteinExistence type="predicted"/>
<comment type="caution">
    <text evidence="2">The sequence shown here is derived from an EMBL/GenBank/DDBJ whole genome shotgun (WGS) entry which is preliminary data.</text>
</comment>
<evidence type="ECO:0000256" key="1">
    <source>
        <dbReference type="SAM" id="MobiDB-lite"/>
    </source>
</evidence>
<reference evidence="2 3" key="1">
    <citation type="submission" date="2020-01" db="EMBL/GenBank/DDBJ databases">
        <title>Draft genome sequence of Aspergillus udagawae IFM 53868.</title>
        <authorList>
            <person name="Takahashi H."/>
            <person name="Yaguchi T."/>
        </authorList>
    </citation>
    <scope>NUCLEOTIDE SEQUENCE [LARGE SCALE GENOMIC DNA]</scope>
    <source>
        <strain evidence="2 3">IFM 53868</strain>
    </source>
</reference>
<sequence length="526" mass="58185">MNSIQAILEAATVLSRIEDADRQDLLSHRHELESAFAKLQALLQPVSPRATSPSTTLETSSGSDACAALERPQTLAASPRPPLAVVPAPPAVPVEPAASNVSKGTPRPGDISLSPAGAAPDTSSECRNPGADQEDAGGDQLPGPVQKLMESLTRQESEILTYLDQQPECAVFAGKDWTSEDPRIVYISQLETKKVTPEAKFRSGLSAISLEHDYTEWERLHRKARVDSLLEDLNSATSNRTAAFKAYVDLWSDRFQDKAKARKHIEYGVKLTVFGKIYSALAEVSSSVHVDTPVDTHFGILGILSFVFTYFQRLQYSYLPMLAKAILISRWAAHAESKRQWILECVQHHHARIQNIIRIQKRVLEMDNTEQRKRQRLLDGTDDVSLPLLPLPDLIPFEHIRNACSESLLHGTPAVLRRQQSFERPSRSQDRPSAALPDLITLEHTQSISFEDHPLLQRAAGVPQPVQNTTFQHPSIPQGTTSLPLSDLIPLEVAPLPQDIDSEVRNFLSNLDPRSRVGESHISTAV</sequence>
<accession>A0ABQ1B453</accession>
<evidence type="ECO:0000313" key="3">
    <source>
        <dbReference type="Proteomes" id="UP000465266"/>
    </source>
</evidence>
<name>A0ABQ1B453_9EURO</name>
<dbReference type="Proteomes" id="UP000465266">
    <property type="component" value="Unassembled WGS sequence"/>
</dbReference>
<protein>
    <submittedName>
        <fullName evidence="2">Uncharacterized protein</fullName>
    </submittedName>
</protein>
<dbReference type="EMBL" id="BLKG01000090">
    <property type="protein sequence ID" value="GFF93359.1"/>
    <property type="molecule type" value="Genomic_DNA"/>
</dbReference>
<feature type="region of interest" description="Disordered" evidence="1">
    <location>
        <begin position="96"/>
        <end position="144"/>
    </location>
</feature>
<organism evidence="2 3">
    <name type="scientific">Aspergillus udagawae</name>
    <dbReference type="NCBI Taxonomy" id="91492"/>
    <lineage>
        <taxon>Eukaryota</taxon>
        <taxon>Fungi</taxon>
        <taxon>Dikarya</taxon>
        <taxon>Ascomycota</taxon>
        <taxon>Pezizomycotina</taxon>
        <taxon>Eurotiomycetes</taxon>
        <taxon>Eurotiomycetidae</taxon>
        <taxon>Eurotiales</taxon>
        <taxon>Aspergillaceae</taxon>
        <taxon>Aspergillus</taxon>
        <taxon>Aspergillus subgen. Fumigati</taxon>
    </lineage>
</organism>
<keyword evidence="3" id="KW-1185">Reference proteome</keyword>